<organism evidence="3 4">
    <name type="scientific">candidate division WWE3 bacterium RIFCSPHIGHO2_01_FULL_48_15</name>
    <dbReference type="NCBI Taxonomy" id="1802619"/>
    <lineage>
        <taxon>Bacteria</taxon>
        <taxon>Katanobacteria</taxon>
    </lineage>
</organism>
<feature type="transmembrane region" description="Helical" evidence="1">
    <location>
        <begin position="456"/>
        <end position="477"/>
    </location>
</feature>
<dbReference type="AlphaFoldDB" id="A0A1F4VBI5"/>
<keyword evidence="2" id="KW-0732">Signal</keyword>
<feature type="chain" id="PRO_5009514972" description="Cohesin domain-containing protein" evidence="2">
    <location>
        <begin position="40"/>
        <end position="485"/>
    </location>
</feature>
<dbReference type="EMBL" id="MEVC01000020">
    <property type="protein sequence ID" value="OGC54601.1"/>
    <property type="molecule type" value="Genomic_DNA"/>
</dbReference>
<keyword evidence="1" id="KW-0472">Membrane</keyword>
<dbReference type="Proteomes" id="UP000179005">
    <property type="component" value="Unassembled WGS sequence"/>
</dbReference>
<gene>
    <name evidence="3" type="ORF">A2797_01805</name>
</gene>
<keyword evidence="1" id="KW-0812">Transmembrane</keyword>
<protein>
    <recommendedName>
        <fullName evidence="5">Cohesin domain-containing protein</fullName>
    </recommendedName>
</protein>
<reference evidence="3 4" key="1">
    <citation type="journal article" date="2016" name="Nat. Commun.">
        <title>Thousands of microbial genomes shed light on interconnected biogeochemical processes in an aquifer system.</title>
        <authorList>
            <person name="Anantharaman K."/>
            <person name="Brown C.T."/>
            <person name="Hug L.A."/>
            <person name="Sharon I."/>
            <person name="Castelle C.J."/>
            <person name="Probst A.J."/>
            <person name="Thomas B.C."/>
            <person name="Singh A."/>
            <person name="Wilkins M.J."/>
            <person name="Karaoz U."/>
            <person name="Brodie E.L."/>
            <person name="Williams K.H."/>
            <person name="Hubbard S.S."/>
            <person name="Banfield J.F."/>
        </authorList>
    </citation>
    <scope>NUCLEOTIDE SEQUENCE [LARGE SCALE GENOMIC DNA]</scope>
</reference>
<dbReference type="InterPro" id="IPR013783">
    <property type="entry name" value="Ig-like_fold"/>
</dbReference>
<dbReference type="GO" id="GO:0030246">
    <property type="term" value="F:carbohydrate binding"/>
    <property type="evidence" value="ECO:0007669"/>
    <property type="project" value="InterPro"/>
</dbReference>
<evidence type="ECO:0008006" key="5">
    <source>
        <dbReference type="Google" id="ProtNLM"/>
    </source>
</evidence>
<dbReference type="Gene3D" id="2.60.40.10">
    <property type="entry name" value="Immunoglobulins"/>
    <property type="match status" value="1"/>
</dbReference>
<proteinExistence type="predicted"/>
<dbReference type="InterPro" id="IPR008965">
    <property type="entry name" value="CBM2/CBM3_carb-bd_dom_sf"/>
</dbReference>
<dbReference type="STRING" id="1802619.A2797_01805"/>
<comment type="caution">
    <text evidence="3">The sequence shown here is derived from an EMBL/GenBank/DDBJ whole genome shotgun (WGS) entry which is preliminary data.</text>
</comment>
<evidence type="ECO:0000256" key="2">
    <source>
        <dbReference type="SAM" id="SignalP"/>
    </source>
</evidence>
<accession>A0A1F4VBI5</accession>
<evidence type="ECO:0000313" key="4">
    <source>
        <dbReference type="Proteomes" id="UP000179005"/>
    </source>
</evidence>
<dbReference type="SUPFAM" id="SSF49384">
    <property type="entry name" value="Carbohydrate-binding domain"/>
    <property type="match status" value="1"/>
</dbReference>
<evidence type="ECO:0000313" key="3">
    <source>
        <dbReference type="EMBL" id="OGC54601.1"/>
    </source>
</evidence>
<feature type="signal peptide" evidence="2">
    <location>
        <begin position="1"/>
        <end position="39"/>
    </location>
</feature>
<name>A0A1F4VBI5_UNCKA</name>
<sequence>MYKAMEKAKQQINKLIKQVAPLAYFLLLISYFSSPAAHAAGARLFLSPPSGNYYVGSYFSVDVRVDTGGNKTNAYKAVLAYPTDKLEAIAVSTGGSICSLWITQSKTTFECGAIQPYAGPDGKIGTIIFVARASGTAVVSVASGNVKKADGSGAELLSTREAVSFTLQDLPANVPVVSSATHPNQNNWYPIKSAELSWSKPEGTTGFSYLLSQNPQDVPDDTAEEPGTTKTFNDLADGAWYFHIKAQIEDGWSSTNHFRLQIDSEPPLPFEIVSDQKAERVTRAPLLSFATTDDTSGIDRYEISIDGSTPLTTSSPYQFERIRGGERNIIVRAFDLAGNTRDAALNLSVISVPTPTINQPSEGETIPFLSPLKISAAAAAQIGKAEFLIDGNRIGAQESGAGQEVSHTYQGFLTPGEHTLEAIFINADGIESEPAKVAFKVDAGMVYLFGPSIPGYIFYPLFLATLGGLGWLGRRWILVKVLARH</sequence>
<dbReference type="CDD" id="cd08547">
    <property type="entry name" value="Type_II_cohesin"/>
    <property type="match status" value="1"/>
</dbReference>
<keyword evidence="1" id="KW-1133">Transmembrane helix</keyword>
<evidence type="ECO:0000256" key="1">
    <source>
        <dbReference type="SAM" id="Phobius"/>
    </source>
</evidence>
<dbReference type="Pfam" id="PF17957">
    <property type="entry name" value="Big_7"/>
    <property type="match status" value="1"/>
</dbReference>